<dbReference type="PANTHER" id="PTHR46093">
    <property type="entry name" value="ACYL-COA-BINDING DOMAIN-CONTAINING PROTEIN 5"/>
    <property type="match status" value="1"/>
</dbReference>
<evidence type="ECO:0000256" key="2">
    <source>
        <dbReference type="ARBA" id="ARBA00022737"/>
    </source>
</evidence>
<keyword evidence="5" id="KW-1185">Reference proteome</keyword>
<evidence type="ECO:0000256" key="1">
    <source>
        <dbReference type="ARBA" id="ARBA00022441"/>
    </source>
</evidence>
<dbReference type="PANTHER" id="PTHR46093:SF5">
    <property type="entry name" value="OS02G0822800 PROTEIN"/>
    <property type="match status" value="1"/>
</dbReference>
<dbReference type="InterPro" id="IPR015915">
    <property type="entry name" value="Kelch-typ_b-propeller"/>
</dbReference>
<comment type="caution">
    <text evidence="4">The sequence shown here is derived from an EMBL/GenBank/DDBJ whole genome shotgun (WGS) entry which is preliminary data.</text>
</comment>
<evidence type="ECO:0000313" key="5">
    <source>
        <dbReference type="Proteomes" id="UP000541444"/>
    </source>
</evidence>
<sequence length="534" mass="59451">MMRSVEGKELGLLLLFLLLGYLIELEVKILSCYLVAGMGTEEINTEFDIKEWISALAYDQWISLPVPGSRPSARYKVFDLRTLIWNTPKLLSDKYNHESGNNSPQEVLPATSGHSVVKWRNKLLLLGGRYKELSNTFTVRSIDLETKHCCIVKTSGKIPIARGGHSITLIDSRLIMFGGEDTQGQLLNDVHILDLETMTWDVPETMRAPPSPRFDHTAALHAKRYLLIFGGCSHSICFNDLHILDLQTMEWSEPQTQGDAVSPRAGHAGVSLDGNWYIVGGGDNRSGASETLMLNMSNLVWSVLTSVKERDPLASEGLSLCSTLVNGEKLLVAFGGYYGKYNNEVFILRTKPRESARPKIFQSHAAAASAASVSAAYAFTSKEKENFHMSNMEDANFMVIKTEVSPKDFTNEINTVTAEKNMLQLSLTEITTENSRRRGELSEMKDTHAELSKELLSVKGQLAAESLRCFQLEAQIAELRKTLESLPSIEDKLQVLRNEEFALERDTKFSHAGTTQRQNSGGVWKWIAGGTPDQ</sequence>
<dbReference type="SUPFAM" id="SSF117281">
    <property type="entry name" value="Kelch motif"/>
    <property type="match status" value="1"/>
</dbReference>
<dbReference type="Gene3D" id="2.120.10.80">
    <property type="entry name" value="Kelch-type beta propeller"/>
    <property type="match status" value="1"/>
</dbReference>
<name>A0A7J7NLA8_9MAGN</name>
<dbReference type="Pfam" id="PF24922">
    <property type="entry name" value="ACBP4_C"/>
    <property type="match status" value="1"/>
</dbReference>
<protein>
    <recommendedName>
        <fullName evidence="3">Acyl-CoA-binding domain-containing protein</fullName>
    </recommendedName>
</protein>
<evidence type="ECO:0000313" key="4">
    <source>
        <dbReference type="EMBL" id="KAF6167718.1"/>
    </source>
</evidence>
<dbReference type="OrthoDB" id="10251809at2759"/>
<keyword evidence="1" id="KW-0880">Kelch repeat</keyword>
<reference evidence="4 5" key="1">
    <citation type="journal article" date="2020" name="IScience">
        <title>Genome Sequencing of the Endangered Kingdonia uniflora (Circaeasteraceae, Ranunculales) Reveals Potential Mechanisms of Evolutionary Specialization.</title>
        <authorList>
            <person name="Sun Y."/>
            <person name="Deng T."/>
            <person name="Zhang A."/>
            <person name="Moore M.J."/>
            <person name="Landis J.B."/>
            <person name="Lin N."/>
            <person name="Zhang H."/>
            <person name="Zhang X."/>
            <person name="Huang J."/>
            <person name="Zhang X."/>
            <person name="Sun H."/>
            <person name="Wang H."/>
        </authorList>
    </citation>
    <scope>NUCLEOTIDE SEQUENCE [LARGE SCALE GENOMIC DNA]</scope>
    <source>
        <strain evidence="4">TB1705</strain>
        <tissue evidence="4">Leaf</tissue>
    </source>
</reference>
<dbReference type="InterPro" id="IPR056819">
    <property type="entry name" value="ACBP4-6_C"/>
</dbReference>
<gene>
    <name evidence="4" type="ORF">GIB67_017213</name>
</gene>
<dbReference type="AlphaFoldDB" id="A0A7J7NLA8"/>
<dbReference type="EMBL" id="JACGCM010000719">
    <property type="protein sequence ID" value="KAF6167718.1"/>
    <property type="molecule type" value="Genomic_DNA"/>
</dbReference>
<dbReference type="Pfam" id="PF24681">
    <property type="entry name" value="Kelch_KLHDC2_KLHL20_DRC7"/>
    <property type="match status" value="1"/>
</dbReference>
<evidence type="ECO:0000259" key="3">
    <source>
        <dbReference type="Pfam" id="PF24922"/>
    </source>
</evidence>
<proteinExistence type="predicted"/>
<keyword evidence="2" id="KW-0677">Repeat</keyword>
<organism evidence="4 5">
    <name type="scientific">Kingdonia uniflora</name>
    <dbReference type="NCBI Taxonomy" id="39325"/>
    <lineage>
        <taxon>Eukaryota</taxon>
        <taxon>Viridiplantae</taxon>
        <taxon>Streptophyta</taxon>
        <taxon>Embryophyta</taxon>
        <taxon>Tracheophyta</taxon>
        <taxon>Spermatophyta</taxon>
        <taxon>Magnoliopsida</taxon>
        <taxon>Ranunculales</taxon>
        <taxon>Circaeasteraceae</taxon>
        <taxon>Kingdonia</taxon>
    </lineage>
</organism>
<feature type="domain" description="Acyl-CoA-binding" evidence="3">
    <location>
        <begin position="410"/>
        <end position="507"/>
    </location>
</feature>
<accession>A0A7J7NLA8</accession>
<dbReference type="Proteomes" id="UP000541444">
    <property type="component" value="Unassembled WGS sequence"/>
</dbReference>